<protein>
    <submittedName>
        <fullName evidence="1">Uncharacterized protein</fullName>
    </submittedName>
</protein>
<dbReference type="EMBL" id="BT066537">
    <property type="protein sequence ID" value="ACN33434.1"/>
    <property type="molecule type" value="mRNA"/>
</dbReference>
<accession>C0PE18</accession>
<proteinExistence type="evidence at transcript level"/>
<reference evidence="1" key="2">
    <citation type="submission" date="2012-06" db="EMBL/GenBank/DDBJ databases">
        <authorList>
            <person name="Yu Y."/>
            <person name="Currie J."/>
            <person name="Lomeli R."/>
            <person name="Angelova A."/>
            <person name="Collura K."/>
            <person name="Wissotski M."/>
            <person name="Campos D."/>
            <person name="Kudrna D."/>
            <person name="Golser W."/>
            <person name="Ashely E."/>
            <person name="Descour A."/>
            <person name="Fernandes J."/>
            <person name="Soderlund C."/>
            <person name="Walbot V."/>
        </authorList>
    </citation>
    <scope>NUCLEOTIDE SEQUENCE</scope>
    <source>
        <strain evidence="1">B73</strain>
    </source>
</reference>
<evidence type="ECO:0000313" key="1">
    <source>
        <dbReference type="EMBL" id="ACN33434.1"/>
    </source>
</evidence>
<name>C0PE18_MAIZE</name>
<reference evidence="1" key="1">
    <citation type="journal article" date="2009" name="PLoS Genet.">
        <title>Sequencing, mapping, and analysis of 27,455 maize full-length cDNAs.</title>
        <authorList>
            <person name="Soderlund C."/>
            <person name="Descour A."/>
            <person name="Kudrna D."/>
            <person name="Bomhoff M."/>
            <person name="Boyd L."/>
            <person name="Currie J."/>
            <person name="Angelova A."/>
            <person name="Collura K."/>
            <person name="Wissotski M."/>
            <person name="Ashley E."/>
            <person name="Morrow D."/>
            <person name="Fernandes J."/>
            <person name="Walbot V."/>
            <person name="Yu Y."/>
        </authorList>
    </citation>
    <scope>NUCLEOTIDE SEQUENCE</scope>
    <source>
        <strain evidence="1">B73</strain>
    </source>
</reference>
<organism evidence="1">
    <name type="scientific">Zea mays</name>
    <name type="common">Maize</name>
    <dbReference type="NCBI Taxonomy" id="4577"/>
    <lineage>
        <taxon>Eukaryota</taxon>
        <taxon>Viridiplantae</taxon>
        <taxon>Streptophyta</taxon>
        <taxon>Embryophyta</taxon>
        <taxon>Tracheophyta</taxon>
        <taxon>Spermatophyta</taxon>
        <taxon>Magnoliopsida</taxon>
        <taxon>Liliopsida</taxon>
        <taxon>Poales</taxon>
        <taxon>Poaceae</taxon>
        <taxon>PACMAD clade</taxon>
        <taxon>Panicoideae</taxon>
        <taxon>Andropogonodae</taxon>
        <taxon>Andropogoneae</taxon>
        <taxon>Tripsacinae</taxon>
        <taxon>Zea</taxon>
    </lineage>
</organism>
<dbReference type="AlphaFoldDB" id="C0PE18"/>
<sequence>MYREQMRREGHMSYAMNKLNKCSNIILYYYMMEQPLGSVAAAG</sequence>